<keyword evidence="5" id="KW-1015">Disulfide bond</keyword>
<proteinExistence type="predicted"/>
<feature type="transmembrane region" description="Helical" evidence="6">
    <location>
        <begin position="460"/>
        <end position="483"/>
    </location>
</feature>
<dbReference type="PANTHER" id="PTHR47767">
    <property type="entry name" value="ADHESION G PROTEIN-COUPLED RECEPTOR G7"/>
    <property type="match status" value="1"/>
</dbReference>
<dbReference type="InterPro" id="IPR053066">
    <property type="entry name" value="ADGR_G7"/>
</dbReference>
<dbReference type="InterPro" id="IPR001879">
    <property type="entry name" value="GPCR_2_extracellular_dom"/>
</dbReference>
<feature type="domain" description="GAIN-B" evidence="7">
    <location>
        <begin position="227"/>
        <end position="388"/>
    </location>
</feature>
<evidence type="ECO:0000259" key="8">
    <source>
        <dbReference type="PROSITE" id="PS50227"/>
    </source>
</evidence>
<dbReference type="KEGG" id="aqu:100636068"/>
<keyword evidence="2 6" id="KW-0812">Transmembrane</keyword>
<dbReference type="Pfam" id="PF00002">
    <property type="entry name" value="7tm_2"/>
    <property type="match status" value="1"/>
</dbReference>
<dbReference type="Gene3D" id="1.20.1070.10">
    <property type="entry name" value="Rhodopsin 7-helix transmembrane proteins"/>
    <property type="match status" value="1"/>
</dbReference>
<protein>
    <recommendedName>
        <fullName evidence="12">G-protein coupled receptors family 2 profile 2 domain-containing protein</fullName>
    </recommendedName>
</protein>
<organism evidence="10 11">
    <name type="scientific">Amphimedon queenslandica</name>
    <name type="common">Sponge</name>
    <dbReference type="NCBI Taxonomy" id="400682"/>
    <lineage>
        <taxon>Eukaryota</taxon>
        <taxon>Metazoa</taxon>
        <taxon>Porifera</taxon>
        <taxon>Demospongiae</taxon>
        <taxon>Heteroscleromorpha</taxon>
        <taxon>Haplosclerida</taxon>
        <taxon>Niphatidae</taxon>
        <taxon>Amphimedon</taxon>
    </lineage>
</organism>
<evidence type="ECO:0000259" key="7">
    <source>
        <dbReference type="PROSITE" id="PS50221"/>
    </source>
</evidence>
<dbReference type="Proteomes" id="UP000007879">
    <property type="component" value="Unassembled WGS sequence"/>
</dbReference>
<dbReference type="PROSITE" id="PS50261">
    <property type="entry name" value="G_PROTEIN_RECEP_F2_4"/>
    <property type="match status" value="1"/>
</dbReference>
<evidence type="ECO:0000259" key="9">
    <source>
        <dbReference type="PROSITE" id="PS50261"/>
    </source>
</evidence>
<keyword evidence="4 6" id="KW-0472">Membrane</keyword>
<dbReference type="InterPro" id="IPR000832">
    <property type="entry name" value="GPCR_2_secretin-like"/>
</dbReference>
<feature type="domain" description="G-protein coupled receptors family 2 profile 2" evidence="9">
    <location>
        <begin position="400"/>
        <end position="656"/>
    </location>
</feature>
<dbReference type="InterPro" id="IPR057244">
    <property type="entry name" value="GAIN_B"/>
</dbReference>
<dbReference type="SMART" id="SM00303">
    <property type="entry name" value="GPS"/>
    <property type="match status" value="1"/>
</dbReference>
<dbReference type="Pfam" id="PF01825">
    <property type="entry name" value="GPS"/>
    <property type="match status" value="1"/>
</dbReference>
<feature type="domain" description="G-protein coupled receptors family 2 profile 1" evidence="8">
    <location>
        <begin position="28"/>
        <end position="86"/>
    </location>
</feature>
<evidence type="ECO:0000256" key="5">
    <source>
        <dbReference type="ARBA" id="ARBA00023157"/>
    </source>
</evidence>
<comment type="subcellular location">
    <subcellularLocation>
        <location evidence="1">Membrane</location>
        <topology evidence="1">Multi-pass membrane protein</topology>
    </subcellularLocation>
</comment>
<reference evidence="11" key="1">
    <citation type="journal article" date="2010" name="Nature">
        <title>The Amphimedon queenslandica genome and the evolution of animal complexity.</title>
        <authorList>
            <person name="Srivastava M."/>
            <person name="Simakov O."/>
            <person name="Chapman J."/>
            <person name="Fahey B."/>
            <person name="Gauthier M.E."/>
            <person name="Mitros T."/>
            <person name="Richards G.S."/>
            <person name="Conaco C."/>
            <person name="Dacre M."/>
            <person name="Hellsten U."/>
            <person name="Larroux C."/>
            <person name="Putnam N.H."/>
            <person name="Stanke M."/>
            <person name="Adamska M."/>
            <person name="Darling A."/>
            <person name="Degnan S.M."/>
            <person name="Oakley T.H."/>
            <person name="Plachetzki D.C."/>
            <person name="Zhai Y."/>
            <person name="Adamski M."/>
            <person name="Calcino A."/>
            <person name="Cummins S.F."/>
            <person name="Goodstein D.M."/>
            <person name="Harris C."/>
            <person name="Jackson D.J."/>
            <person name="Leys S.P."/>
            <person name="Shu S."/>
            <person name="Woodcroft B.J."/>
            <person name="Vervoort M."/>
            <person name="Kosik K.S."/>
            <person name="Manning G."/>
            <person name="Degnan B.M."/>
            <person name="Rokhsar D.S."/>
        </authorList>
    </citation>
    <scope>NUCLEOTIDE SEQUENCE [LARGE SCALE GENOMIC DNA]</scope>
</reference>
<dbReference type="GeneID" id="100636068"/>
<evidence type="ECO:0000256" key="3">
    <source>
        <dbReference type="ARBA" id="ARBA00022989"/>
    </source>
</evidence>
<evidence type="ECO:0000256" key="4">
    <source>
        <dbReference type="ARBA" id="ARBA00023136"/>
    </source>
</evidence>
<evidence type="ECO:0000256" key="2">
    <source>
        <dbReference type="ARBA" id="ARBA00022692"/>
    </source>
</evidence>
<dbReference type="EnsemblMetazoa" id="XM_003385351.2">
    <property type="protein sequence ID" value="XP_003385399.2"/>
    <property type="gene ID" value="LOC100636068"/>
</dbReference>
<feature type="transmembrane region" description="Helical" evidence="6">
    <location>
        <begin position="436"/>
        <end position="454"/>
    </location>
</feature>
<feature type="transmembrane region" description="Helical" evidence="6">
    <location>
        <begin position="504"/>
        <end position="526"/>
    </location>
</feature>
<reference evidence="10" key="2">
    <citation type="submission" date="2024-06" db="UniProtKB">
        <authorList>
            <consortium name="EnsemblMetazoa"/>
        </authorList>
    </citation>
    <scope>IDENTIFICATION</scope>
</reference>
<dbReference type="InterPro" id="IPR017981">
    <property type="entry name" value="GPCR_2-like_7TM"/>
</dbReference>
<keyword evidence="11" id="KW-1185">Reference proteome</keyword>
<feature type="transmembrane region" description="Helical" evidence="6">
    <location>
        <begin position="556"/>
        <end position="580"/>
    </location>
</feature>
<dbReference type="GO" id="GO:0004930">
    <property type="term" value="F:G protein-coupled receptor activity"/>
    <property type="evidence" value="ECO:0007669"/>
    <property type="project" value="InterPro"/>
</dbReference>
<evidence type="ECO:0008006" key="12">
    <source>
        <dbReference type="Google" id="ProtNLM"/>
    </source>
</evidence>
<dbReference type="InterPro" id="IPR046338">
    <property type="entry name" value="GAIN_dom_sf"/>
</dbReference>
<sequence length="731" mass="80867">MLTKSISTHMSMYILSSSIPSPSPPGTCEKSTTVSDHGSFVWLETSVDETGNVFCPHGPPGAFATRLCMSDGNWGLPNVTNCANPKITAAFTNLAEANVTASNVASVSQNLSTLVSQVTEPGDQNTNNLVNISSLLNKTASLFANPIIVFELSTEDVESTTESTVQVLNSIQNWPPHIVEAQSNVIVQSFERILDALMNQENFTNLTVIETGIAFQGLRIKKQDFIGITFIGSSISGIRLSVDSIFENNRSTHLNELDEIRFHFPSSIINVTKDADINVVFVMYNETTLFPLRESDPDTVVGTAVTGAKVGGIPDGTALPDNVTMNFTIREENATNHHCVYWNFSAAGGKGNWTLAGCTTYVINTSFVTCVCNHLTNFACLVDIGSREGNTPPPKIRAALNIFSIIGVFVSLLGLLLTIITLIIIKKFRERDVSKFHIQLCLSLIFMLIVFVAGIDRVSVRVGCVTVGVLIHYFALVSWMWMGAEAVMMFQKLVIVFSNITWKYILFVSIICWAVPLLPLTITVSIDPDFYIYGNASNNEYSFCFIGELMPFLTAFLIPVFLILLFNLVIFVIIIIVVIKHNLKKNKRLGKSMKTKDAIKMLIPLAGVMLLFGLTWIFGVFTFISEPGVSNTVQFLFIFFNAFQGFFIFLFFVIFSSESRDAWRAFFYREKRNISSNKTAVIGSSQVNTNRYKTRVSSLPQSNSLSDTVNSTSIDCSRRDNDLSEIEAKAE</sequence>
<feature type="transmembrane region" description="Helical" evidence="6">
    <location>
        <begin position="601"/>
        <end position="624"/>
    </location>
</feature>
<dbReference type="Gene3D" id="2.60.220.50">
    <property type="match status" value="1"/>
</dbReference>
<dbReference type="PRINTS" id="PR00249">
    <property type="entry name" value="GPCRSECRETIN"/>
</dbReference>
<dbReference type="InterPro" id="IPR000203">
    <property type="entry name" value="GPS"/>
</dbReference>
<evidence type="ECO:0000313" key="11">
    <source>
        <dbReference type="Proteomes" id="UP000007879"/>
    </source>
</evidence>
<dbReference type="AlphaFoldDB" id="A0AAN0ICJ1"/>
<feature type="transmembrane region" description="Helical" evidence="6">
    <location>
        <begin position="402"/>
        <end position="424"/>
    </location>
</feature>
<dbReference type="PROSITE" id="PS50221">
    <property type="entry name" value="GAIN_B"/>
    <property type="match status" value="1"/>
</dbReference>
<keyword evidence="3 6" id="KW-1133">Transmembrane helix</keyword>
<accession>A0AAN0ICJ1</accession>
<dbReference type="GO" id="GO:0007166">
    <property type="term" value="P:cell surface receptor signaling pathway"/>
    <property type="evidence" value="ECO:0007669"/>
    <property type="project" value="InterPro"/>
</dbReference>
<feature type="transmembrane region" description="Helical" evidence="6">
    <location>
        <begin position="636"/>
        <end position="655"/>
    </location>
</feature>
<evidence type="ECO:0000256" key="1">
    <source>
        <dbReference type="ARBA" id="ARBA00004141"/>
    </source>
</evidence>
<dbReference type="SUPFAM" id="SSF81321">
    <property type="entry name" value="Family A G protein-coupled receptor-like"/>
    <property type="match status" value="1"/>
</dbReference>
<dbReference type="RefSeq" id="XP_003385399.2">
    <property type="nucleotide sequence ID" value="XM_003385351.2"/>
</dbReference>
<evidence type="ECO:0000313" key="10">
    <source>
        <dbReference type="EnsemblMetazoa" id="XP_003385399.2"/>
    </source>
</evidence>
<name>A0AAN0ICJ1_AMPQE</name>
<dbReference type="PROSITE" id="PS50227">
    <property type="entry name" value="G_PROTEIN_RECEP_F2_3"/>
    <property type="match status" value="1"/>
</dbReference>
<dbReference type="GO" id="GO:0016020">
    <property type="term" value="C:membrane"/>
    <property type="evidence" value="ECO:0007669"/>
    <property type="project" value="UniProtKB-SubCell"/>
</dbReference>
<dbReference type="PANTHER" id="PTHR47767:SF1">
    <property type="entry name" value="ADHESION G PROTEIN-COUPLED RECEPTOR G7"/>
    <property type="match status" value="1"/>
</dbReference>
<evidence type="ECO:0000256" key="6">
    <source>
        <dbReference type="SAM" id="Phobius"/>
    </source>
</evidence>